<dbReference type="RefSeq" id="WP_345534475.1">
    <property type="nucleotide sequence ID" value="NZ_BAABLD010000017.1"/>
</dbReference>
<evidence type="ECO:0000313" key="4">
    <source>
        <dbReference type="Proteomes" id="UP001500547"/>
    </source>
</evidence>
<organism evidence="3 4">
    <name type="scientific">Viridibacterium curvum</name>
    <dbReference type="NCBI Taxonomy" id="1101404"/>
    <lineage>
        <taxon>Bacteria</taxon>
        <taxon>Pseudomonadati</taxon>
        <taxon>Pseudomonadota</taxon>
        <taxon>Betaproteobacteria</taxon>
        <taxon>Rhodocyclales</taxon>
        <taxon>Rhodocyclaceae</taxon>
        <taxon>Viridibacterium</taxon>
    </lineage>
</organism>
<protein>
    <recommendedName>
        <fullName evidence="5">DUF2802 domain-containing protein</fullName>
    </recommendedName>
</protein>
<accession>A0ABP9R3U7</accession>
<evidence type="ECO:0000256" key="1">
    <source>
        <dbReference type="SAM" id="Coils"/>
    </source>
</evidence>
<dbReference type="Proteomes" id="UP001500547">
    <property type="component" value="Unassembled WGS sequence"/>
</dbReference>
<feature type="region of interest" description="Disordered" evidence="2">
    <location>
        <begin position="78"/>
        <end position="97"/>
    </location>
</feature>
<keyword evidence="4" id="KW-1185">Reference proteome</keyword>
<dbReference type="InterPro" id="IPR021244">
    <property type="entry name" value="DUF2802"/>
</dbReference>
<dbReference type="EMBL" id="BAABLD010000017">
    <property type="protein sequence ID" value="GAA5171296.1"/>
    <property type="molecule type" value="Genomic_DNA"/>
</dbReference>
<dbReference type="Pfam" id="PF10975">
    <property type="entry name" value="DUF2802"/>
    <property type="match status" value="1"/>
</dbReference>
<gene>
    <name evidence="3" type="ORF">GCM10025770_35730</name>
</gene>
<evidence type="ECO:0008006" key="5">
    <source>
        <dbReference type="Google" id="ProtNLM"/>
    </source>
</evidence>
<comment type="caution">
    <text evidence="3">The sequence shown here is derived from an EMBL/GenBank/DDBJ whole genome shotgun (WGS) entry which is preliminary data.</text>
</comment>
<feature type="coiled-coil region" evidence="1">
    <location>
        <begin position="109"/>
        <end position="143"/>
    </location>
</feature>
<keyword evidence="1" id="KW-0175">Coiled coil</keyword>
<sequence>MRIVLIVLLLLLCVYVIVQLYRLRRMPAPPSARDNDPLYRDIDRFTPDLSSTLDAKYGVMSSEEVDTHNDAVVSLSGGAPIEEEEPPPRATRPQEPDASSFGFDALLEVRQMRHLVDEQRDRLMQLSEEVYTLREELAAVRAASRVSPAYAEAVSLMRSGYDAQAVAERCGISVAEAELVRALSQGQTDQADDITGDRHA</sequence>
<name>A0ABP9R3U7_9RHOO</name>
<reference evidence="4" key="1">
    <citation type="journal article" date="2019" name="Int. J. Syst. Evol. Microbiol.">
        <title>The Global Catalogue of Microorganisms (GCM) 10K type strain sequencing project: providing services to taxonomists for standard genome sequencing and annotation.</title>
        <authorList>
            <consortium name="The Broad Institute Genomics Platform"/>
            <consortium name="The Broad Institute Genome Sequencing Center for Infectious Disease"/>
            <person name="Wu L."/>
            <person name="Ma J."/>
        </authorList>
    </citation>
    <scope>NUCLEOTIDE SEQUENCE [LARGE SCALE GENOMIC DNA]</scope>
    <source>
        <strain evidence="4">JCM 18715</strain>
    </source>
</reference>
<evidence type="ECO:0000313" key="3">
    <source>
        <dbReference type="EMBL" id="GAA5171296.1"/>
    </source>
</evidence>
<evidence type="ECO:0000256" key="2">
    <source>
        <dbReference type="SAM" id="MobiDB-lite"/>
    </source>
</evidence>
<proteinExistence type="predicted"/>